<dbReference type="SUPFAM" id="SSF52833">
    <property type="entry name" value="Thioredoxin-like"/>
    <property type="match status" value="1"/>
</dbReference>
<feature type="binding site" evidence="2">
    <location>
        <position position="77"/>
    </location>
    <ligand>
        <name>Cu cation</name>
        <dbReference type="ChEBI" id="CHEBI:23378"/>
    </ligand>
</feature>
<accession>A0A317KZR3</accession>
<feature type="binding site" evidence="2">
    <location>
        <position position="162"/>
    </location>
    <ligand>
        <name>Cu cation</name>
        <dbReference type="ChEBI" id="CHEBI:23378"/>
    </ligand>
</feature>
<keyword evidence="5" id="KW-1185">Reference proteome</keyword>
<evidence type="ECO:0000256" key="2">
    <source>
        <dbReference type="PIRSR" id="PIRSR603782-1"/>
    </source>
</evidence>
<dbReference type="EMBL" id="QGTD01000008">
    <property type="protein sequence ID" value="PWU69017.1"/>
    <property type="molecule type" value="Genomic_DNA"/>
</dbReference>
<keyword evidence="3" id="KW-1015">Disulfide bond</keyword>
<evidence type="ECO:0000256" key="1">
    <source>
        <dbReference type="ARBA" id="ARBA00010996"/>
    </source>
</evidence>
<protein>
    <submittedName>
        <fullName evidence="4">Cytochrome c oxidase assembly protein</fullName>
    </submittedName>
</protein>
<reference evidence="4 5" key="1">
    <citation type="submission" date="2018-05" db="EMBL/GenBank/DDBJ databases">
        <title>Genomic analysis of Gracilibacillus dipsosauri DD1 reveals novel features of a salt-tolerant amylase.</title>
        <authorList>
            <person name="Deutch C.E."/>
            <person name="Yang S."/>
        </authorList>
    </citation>
    <scope>NUCLEOTIDE SEQUENCE [LARGE SCALE GENOMIC DNA]</scope>
    <source>
        <strain evidence="4 5">DD1</strain>
    </source>
</reference>
<evidence type="ECO:0000313" key="5">
    <source>
        <dbReference type="Proteomes" id="UP000245624"/>
    </source>
</evidence>
<dbReference type="PROSITE" id="PS51257">
    <property type="entry name" value="PROKAR_LIPOPROTEIN"/>
    <property type="match status" value="1"/>
</dbReference>
<dbReference type="AlphaFoldDB" id="A0A317KZR3"/>
<name>A0A317KZR3_9BACI</name>
<dbReference type="Gene3D" id="3.40.30.10">
    <property type="entry name" value="Glutaredoxin"/>
    <property type="match status" value="1"/>
</dbReference>
<dbReference type="GO" id="GO:0046872">
    <property type="term" value="F:metal ion binding"/>
    <property type="evidence" value="ECO:0007669"/>
    <property type="project" value="UniProtKB-KW"/>
</dbReference>
<dbReference type="Proteomes" id="UP000245624">
    <property type="component" value="Unassembled WGS sequence"/>
</dbReference>
<proteinExistence type="inferred from homology"/>
<dbReference type="InterPro" id="IPR003782">
    <property type="entry name" value="SCO1/SenC"/>
</dbReference>
<dbReference type="PANTHER" id="PTHR12151">
    <property type="entry name" value="ELECTRON TRANSPORT PROTIN SCO1/SENC FAMILY MEMBER"/>
    <property type="match status" value="1"/>
</dbReference>
<organism evidence="4 5">
    <name type="scientific">Gracilibacillus dipsosauri</name>
    <dbReference type="NCBI Taxonomy" id="178340"/>
    <lineage>
        <taxon>Bacteria</taxon>
        <taxon>Bacillati</taxon>
        <taxon>Bacillota</taxon>
        <taxon>Bacilli</taxon>
        <taxon>Bacillales</taxon>
        <taxon>Bacillaceae</taxon>
        <taxon>Gracilibacillus</taxon>
    </lineage>
</organism>
<feature type="binding site" evidence="2">
    <location>
        <position position="73"/>
    </location>
    <ligand>
        <name>Cu cation</name>
        <dbReference type="ChEBI" id="CHEBI:23378"/>
    </ligand>
</feature>
<feature type="disulfide bond" description="Redox-active" evidence="3">
    <location>
        <begin position="73"/>
        <end position="77"/>
    </location>
</feature>
<sequence length="198" mass="22587">MNLERLNKVNKNYRLLLLLISLVTLLTACGNKYEGDFSFEIEDFTYTNQDGEEFSKSDLEGEFWVASMIFTNCNTVCPPMTSNMVRLQGMLADANIDAQLVSFSVDPEVDTPELLKQYAAERGASFDNWNLLTGYTYEEIKEFVKKSFKAPLEKLEDDQYMHTTRFYIVTPEGNAIKAYDGSKAANMEKIVEDIQAMN</sequence>
<dbReference type="OrthoDB" id="9811998at2"/>
<dbReference type="PANTHER" id="PTHR12151:SF25">
    <property type="entry name" value="LINALOOL DEHYDRATASE_ISOMERASE DOMAIN-CONTAINING PROTEIN"/>
    <property type="match status" value="1"/>
</dbReference>
<dbReference type="InterPro" id="IPR036249">
    <property type="entry name" value="Thioredoxin-like_sf"/>
</dbReference>
<gene>
    <name evidence="4" type="ORF">DLJ74_11445</name>
</gene>
<evidence type="ECO:0000313" key="4">
    <source>
        <dbReference type="EMBL" id="PWU69017.1"/>
    </source>
</evidence>
<keyword evidence="2" id="KW-0186">Copper</keyword>
<evidence type="ECO:0000256" key="3">
    <source>
        <dbReference type="PIRSR" id="PIRSR603782-2"/>
    </source>
</evidence>
<comment type="caution">
    <text evidence="4">The sequence shown here is derived from an EMBL/GenBank/DDBJ whole genome shotgun (WGS) entry which is preliminary data.</text>
</comment>
<dbReference type="Pfam" id="PF02630">
    <property type="entry name" value="SCO1-SenC"/>
    <property type="match status" value="1"/>
</dbReference>
<dbReference type="CDD" id="cd02968">
    <property type="entry name" value="SCO"/>
    <property type="match status" value="1"/>
</dbReference>
<keyword evidence="2" id="KW-0479">Metal-binding</keyword>
<comment type="similarity">
    <text evidence="1">Belongs to the SCO1/2 family.</text>
</comment>